<dbReference type="RefSeq" id="WP_103239531.1">
    <property type="nucleotide sequence ID" value="NZ_JANJZD010000001.1"/>
</dbReference>
<proteinExistence type="predicted"/>
<feature type="transmembrane region" description="Helical" evidence="1">
    <location>
        <begin position="12"/>
        <end position="33"/>
    </location>
</feature>
<evidence type="ECO:0000313" key="3">
    <source>
        <dbReference type="Proteomes" id="UP000236311"/>
    </source>
</evidence>
<keyword evidence="1" id="KW-0472">Membrane</keyword>
<dbReference type="EMBL" id="OFSM01000010">
    <property type="protein sequence ID" value="SOY29419.1"/>
    <property type="molecule type" value="Genomic_DNA"/>
</dbReference>
<organism evidence="2 3">
    <name type="scientific">Acetatifactor muris</name>
    <dbReference type="NCBI Taxonomy" id="879566"/>
    <lineage>
        <taxon>Bacteria</taxon>
        <taxon>Bacillati</taxon>
        <taxon>Bacillota</taxon>
        <taxon>Clostridia</taxon>
        <taxon>Lachnospirales</taxon>
        <taxon>Lachnospiraceae</taxon>
        <taxon>Acetatifactor</taxon>
    </lineage>
</organism>
<feature type="transmembrane region" description="Helical" evidence="1">
    <location>
        <begin position="156"/>
        <end position="181"/>
    </location>
</feature>
<evidence type="ECO:0000313" key="2">
    <source>
        <dbReference type="EMBL" id="SOY29419.1"/>
    </source>
</evidence>
<protein>
    <recommendedName>
        <fullName evidence="4">Glycosyltransferase RgtA/B/C/D-like domain-containing protein</fullName>
    </recommendedName>
</protein>
<sequence>MLKLEEKIIEWINGRLIYIAFIIVLVTAVWIRLAGWEYVGNDYHFYLYDIPGNCNSLLYRSIVAFLMERSEFIVMLLKFFAYTGDFAVTFFTMVLWRRSHSHLNPVAAFFLLTACLLSPVILIYSMGGMRIDSLCMSLILAGILCLRSKLYFPAVLLAAAAAFLYPVYWPVVLTPAIWIVIKQKRDGQMTIHMTAALFLLFCLLILSVFLENHGGDGSFYWGKLFVINPHTGEAYANPGQWLSGMLNLYGYCLATGSLLPAFSRRRMRIPALLLQLIILLYMGWQQTSALAI</sequence>
<keyword evidence="1" id="KW-1133">Transmembrane helix</keyword>
<keyword evidence="1" id="KW-0812">Transmembrane</keyword>
<keyword evidence="3" id="KW-1185">Reference proteome</keyword>
<feature type="transmembrane region" description="Helical" evidence="1">
    <location>
        <begin position="269"/>
        <end position="287"/>
    </location>
</feature>
<evidence type="ECO:0008006" key="4">
    <source>
        <dbReference type="Google" id="ProtNLM"/>
    </source>
</evidence>
<gene>
    <name evidence="2" type="ORF">AMURIS_02134</name>
</gene>
<dbReference type="AlphaFoldDB" id="A0A2K4ZG30"/>
<accession>A0A2K4ZG30</accession>
<feature type="transmembrane region" description="Helical" evidence="1">
    <location>
        <begin position="193"/>
        <end position="210"/>
    </location>
</feature>
<reference evidence="2 3" key="1">
    <citation type="submission" date="2018-01" db="EMBL/GenBank/DDBJ databases">
        <authorList>
            <person name="Gaut B.S."/>
            <person name="Morton B.R."/>
            <person name="Clegg M.T."/>
            <person name="Duvall M.R."/>
        </authorList>
    </citation>
    <scope>NUCLEOTIDE SEQUENCE [LARGE SCALE GENOMIC DNA]</scope>
    <source>
        <strain evidence="2">GP69</strain>
    </source>
</reference>
<feature type="transmembrane region" description="Helical" evidence="1">
    <location>
        <begin position="79"/>
        <end position="96"/>
    </location>
</feature>
<dbReference type="Proteomes" id="UP000236311">
    <property type="component" value="Unassembled WGS sequence"/>
</dbReference>
<feature type="transmembrane region" description="Helical" evidence="1">
    <location>
        <begin position="102"/>
        <end position="124"/>
    </location>
</feature>
<name>A0A2K4ZG30_9FIRM</name>
<evidence type="ECO:0000256" key="1">
    <source>
        <dbReference type="SAM" id="Phobius"/>
    </source>
</evidence>
<feature type="transmembrane region" description="Helical" evidence="1">
    <location>
        <begin position="241"/>
        <end position="262"/>
    </location>
</feature>